<sequence length="375" mass="42508">MGIDRKDVRIVCHLNIPKSMEAFYQESGRAGRDQMPSRSVLYYGLDDRRKMMVEYCEDSGCRRKKILDCFGEKDTEDFNCEAYHDATLKLYTRQSLSSLTITPKELDSEFWNRDDEASHLDEEDISESDDDTEVFKSLARSKLSSRTGLEEKLNFLEHAEEEYYQKKGSNKTTGADKRFISPTLREASKQRLLNSLRQASERLVNLEIDLDVSATVLENECYKKYGKAGKTFYNSQVASTIRWLSSSSNIEISDRIGSNSAQANESSGMGCPPSTSASLPKPADEEQKPIVMREEEDHDIPSEAPIEHVKMEQPTFKKIELPLIPSFSEFVNKKEKDGKSDLSSASRRSFDAGAWRRGDSGKLGRSGAEKRPKLQ</sequence>
<comment type="similarity">
    <text evidence="1">Belongs to the helicase family. RecQ subfamily.</text>
</comment>
<feature type="domain" description="Helicase C-terminal" evidence="5">
    <location>
        <begin position="1"/>
        <end position="91"/>
    </location>
</feature>
<evidence type="ECO:0000313" key="7">
    <source>
        <dbReference type="Proteomes" id="UP001179952"/>
    </source>
</evidence>
<dbReference type="GO" id="GO:0043138">
    <property type="term" value="F:3'-5' DNA helicase activity"/>
    <property type="evidence" value="ECO:0007669"/>
    <property type="project" value="UniProtKB-EC"/>
</dbReference>
<dbReference type="SUPFAM" id="SSF52540">
    <property type="entry name" value="P-loop containing nucleoside triphosphate hydrolases"/>
    <property type="match status" value="1"/>
</dbReference>
<dbReference type="Pfam" id="PF16124">
    <property type="entry name" value="RecQ_Zn_bind"/>
    <property type="match status" value="1"/>
</dbReference>
<dbReference type="InterPro" id="IPR001650">
    <property type="entry name" value="Helicase_C-like"/>
</dbReference>
<reference evidence="6" key="1">
    <citation type="journal article" date="2023" name="Nat. Commun.">
        <title>Diploid and tetraploid genomes of Acorus and the evolution of monocots.</title>
        <authorList>
            <person name="Ma L."/>
            <person name="Liu K.W."/>
            <person name="Li Z."/>
            <person name="Hsiao Y.Y."/>
            <person name="Qi Y."/>
            <person name="Fu T."/>
            <person name="Tang G.D."/>
            <person name="Zhang D."/>
            <person name="Sun W.H."/>
            <person name="Liu D.K."/>
            <person name="Li Y."/>
            <person name="Chen G.Z."/>
            <person name="Liu X.D."/>
            <person name="Liao X.Y."/>
            <person name="Jiang Y.T."/>
            <person name="Yu X."/>
            <person name="Hao Y."/>
            <person name="Huang J."/>
            <person name="Zhao X.W."/>
            <person name="Ke S."/>
            <person name="Chen Y.Y."/>
            <person name="Wu W.L."/>
            <person name="Hsu J.L."/>
            <person name="Lin Y.F."/>
            <person name="Huang M.D."/>
            <person name="Li C.Y."/>
            <person name="Huang L."/>
            <person name="Wang Z.W."/>
            <person name="Zhao X."/>
            <person name="Zhong W.Y."/>
            <person name="Peng D.H."/>
            <person name="Ahmad S."/>
            <person name="Lan S."/>
            <person name="Zhang J.S."/>
            <person name="Tsai W.C."/>
            <person name="Van de Peer Y."/>
            <person name="Liu Z.J."/>
        </authorList>
    </citation>
    <scope>NUCLEOTIDE SEQUENCE</scope>
    <source>
        <strain evidence="6">SCP</strain>
    </source>
</reference>
<proteinExistence type="inferred from homology"/>
<dbReference type="PANTHER" id="PTHR13710:SF155">
    <property type="entry name" value="ATP-DEPENDENT DNA HELICASE Q-LIKE 3"/>
    <property type="match status" value="1"/>
</dbReference>
<evidence type="ECO:0000256" key="4">
    <source>
        <dbReference type="SAM" id="MobiDB-lite"/>
    </source>
</evidence>
<organism evidence="6 7">
    <name type="scientific">Acorus gramineus</name>
    <name type="common">Dwarf sweet flag</name>
    <dbReference type="NCBI Taxonomy" id="55184"/>
    <lineage>
        <taxon>Eukaryota</taxon>
        <taxon>Viridiplantae</taxon>
        <taxon>Streptophyta</taxon>
        <taxon>Embryophyta</taxon>
        <taxon>Tracheophyta</taxon>
        <taxon>Spermatophyta</taxon>
        <taxon>Magnoliopsida</taxon>
        <taxon>Liliopsida</taxon>
        <taxon>Acoraceae</taxon>
        <taxon>Acorus</taxon>
    </lineage>
</organism>
<comment type="caution">
    <text evidence="6">The sequence shown here is derived from an EMBL/GenBank/DDBJ whole genome shotgun (WGS) entry which is preliminary data.</text>
</comment>
<keyword evidence="7" id="KW-1185">Reference proteome</keyword>
<feature type="compositionally biased region" description="Basic and acidic residues" evidence="4">
    <location>
        <begin position="348"/>
        <end position="375"/>
    </location>
</feature>
<accession>A0AAV9BUQ0</accession>
<reference evidence="6" key="2">
    <citation type="submission" date="2023-06" db="EMBL/GenBank/DDBJ databases">
        <authorList>
            <person name="Ma L."/>
            <person name="Liu K.-W."/>
            <person name="Li Z."/>
            <person name="Hsiao Y.-Y."/>
            <person name="Qi Y."/>
            <person name="Fu T."/>
            <person name="Tang G."/>
            <person name="Zhang D."/>
            <person name="Sun W.-H."/>
            <person name="Liu D.-K."/>
            <person name="Li Y."/>
            <person name="Chen G.-Z."/>
            <person name="Liu X.-D."/>
            <person name="Liao X.-Y."/>
            <person name="Jiang Y.-T."/>
            <person name="Yu X."/>
            <person name="Hao Y."/>
            <person name="Huang J."/>
            <person name="Zhao X.-W."/>
            <person name="Ke S."/>
            <person name="Chen Y.-Y."/>
            <person name="Wu W.-L."/>
            <person name="Hsu J.-L."/>
            <person name="Lin Y.-F."/>
            <person name="Huang M.-D."/>
            <person name="Li C.-Y."/>
            <person name="Huang L."/>
            <person name="Wang Z.-W."/>
            <person name="Zhao X."/>
            <person name="Zhong W.-Y."/>
            <person name="Peng D.-H."/>
            <person name="Ahmad S."/>
            <person name="Lan S."/>
            <person name="Zhang J.-S."/>
            <person name="Tsai W.-C."/>
            <person name="Van De Peer Y."/>
            <person name="Liu Z.-J."/>
        </authorList>
    </citation>
    <scope>NUCLEOTIDE SEQUENCE</scope>
    <source>
        <strain evidence="6">SCP</strain>
        <tissue evidence="6">Leaves</tissue>
    </source>
</reference>
<name>A0AAV9BUQ0_ACOGR</name>
<dbReference type="GO" id="GO:0009378">
    <property type="term" value="F:four-way junction helicase activity"/>
    <property type="evidence" value="ECO:0007669"/>
    <property type="project" value="TreeGrafter"/>
</dbReference>
<dbReference type="Gene3D" id="3.40.50.300">
    <property type="entry name" value="P-loop containing nucleotide triphosphate hydrolases"/>
    <property type="match status" value="1"/>
</dbReference>
<evidence type="ECO:0000256" key="2">
    <source>
        <dbReference type="ARBA" id="ARBA00034617"/>
    </source>
</evidence>
<dbReference type="PANTHER" id="PTHR13710">
    <property type="entry name" value="DNA HELICASE RECQ FAMILY MEMBER"/>
    <property type="match status" value="1"/>
</dbReference>
<feature type="region of interest" description="Disordered" evidence="4">
    <location>
        <begin position="258"/>
        <end position="286"/>
    </location>
</feature>
<evidence type="ECO:0000259" key="5">
    <source>
        <dbReference type="PROSITE" id="PS51194"/>
    </source>
</evidence>
<dbReference type="EMBL" id="JAUJYN010000001">
    <property type="protein sequence ID" value="KAK1280421.1"/>
    <property type="molecule type" value="Genomic_DNA"/>
</dbReference>
<keyword evidence="6" id="KW-0347">Helicase</keyword>
<evidence type="ECO:0000256" key="3">
    <source>
        <dbReference type="ARBA" id="ARBA00034808"/>
    </source>
</evidence>
<dbReference type="GO" id="GO:0005694">
    <property type="term" value="C:chromosome"/>
    <property type="evidence" value="ECO:0007669"/>
    <property type="project" value="TreeGrafter"/>
</dbReference>
<keyword evidence="6" id="KW-0067">ATP-binding</keyword>
<keyword evidence="6" id="KW-0547">Nucleotide-binding</keyword>
<gene>
    <name evidence="6" type="ORF">QJS04_geneDACA004891</name>
</gene>
<feature type="region of interest" description="Disordered" evidence="4">
    <location>
        <begin position="333"/>
        <end position="375"/>
    </location>
</feature>
<dbReference type="PROSITE" id="PS51194">
    <property type="entry name" value="HELICASE_CTER"/>
    <property type="match status" value="1"/>
</dbReference>
<comment type="catalytic activity">
    <reaction evidence="2">
        <text>Couples ATP hydrolysis with the unwinding of duplex DNA by translocating in the 3'-5' direction.</text>
        <dbReference type="EC" id="5.6.2.4"/>
    </reaction>
</comment>
<dbReference type="EC" id="5.6.2.4" evidence="3"/>
<dbReference type="Proteomes" id="UP001179952">
    <property type="component" value="Unassembled WGS sequence"/>
</dbReference>
<evidence type="ECO:0000256" key="1">
    <source>
        <dbReference type="ARBA" id="ARBA00005446"/>
    </source>
</evidence>
<dbReference type="GO" id="GO:0000724">
    <property type="term" value="P:double-strand break repair via homologous recombination"/>
    <property type="evidence" value="ECO:0007669"/>
    <property type="project" value="TreeGrafter"/>
</dbReference>
<evidence type="ECO:0000313" key="6">
    <source>
        <dbReference type="EMBL" id="KAK1280421.1"/>
    </source>
</evidence>
<protein>
    <recommendedName>
        <fullName evidence="3">DNA 3'-5' helicase</fullName>
        <ecNumber evidence="3">5.6.2.4</ecNumber>
    </recommendedName>
</protein>
<keyword evidence="6" id="KW-0378">Hydrolase</keyword>
<dbReference type="InterPro" id="IPR027417">
    <property type="entry name" value="P-loop_NTPase"/>
</dbReference>
<dbReference type="GO" id="GO:0005737">
    <property type="term" value="C:cytoplasm"/>
    <property type="evidence" value="ECO:0007669"/>
    <property type="project" value="TreeGrafter"/>
</dbReference>
<feature type="compositionally biased region" description="Polar residues" evidence="4">
    <location>
        <begin position="258"/>
        <end position="278"/>
    </location>
</feature>
<dbReference type="InterPro" id="IPR032284">
    <property type="entry name" value="RecQ_Zn-bd"/>
</dbReference>
<dbReference type="AlphaFoldDB" id="A0AAV9BUQ0"/>